<name>A0A0B7ACW0_9EUPU</name>
<organism evidence="1">
    <name type="scientific">Arion vulgaris</name>
    <dbReference type="NCBI Taxonomy" id="1028688"/>
    <lineage>
        <taxon>Eukaryota</taxon>
        <taxon>Metazoa</taxon>
        <taxon>Spiralia</taxon>
        <taxon>Lophotrochozoa</taxon>
        <taxon>Mollusca</taxon>
        <taxon>Gastropoda</taxon>
        <taxon>Heterobranchia</taxon>
        <taxon>Euthyneura</taxon>
        <taxon>Panpulmonata</taxon>
        <taxon>Eupulmonata</taxon>
        <taxon>Stylommatophora</taxon>
        <taxon>Helicina</taxon>
        <taxon>Arionoidea</taxon>
        <taxon>Arionidae</taxon>
        <taxon>Arion</taxon>
    </lineage>
</organism>
<gene>
    <name evidence="1" type="primary">ORF112273</name>
</gene>
<protein>
    <submittedName>
        <fullName evidence="1">Uncharacterized protein</fullName>
    </submittedName>
</protein>
<proteinExistence type="predicted"/>
<reference evidence="1" key="1">
    <citation type="submission" date="2014-12" db="EMBL/GenBank/DDBJ databases">
        <title>Insight into the proteome of Arion vulgaris.</title>
        <authorList>
            <person name="Aradska J."/>
            <person name="Bulat T."/>
            <person name="Smidak R."/>
            <person name="Sarate P."/>
            <person name="Gangsoo J."/>
            <person name="Sialana F."/>
            <person name="Bilban M."/>
            <person name="Lubec G."/>
        </authorList>
    </citation>
    <scope>NUCLEOTIDE SEQUENCE</scope>
    <source>
        <tissue evidence="1">Skin</tissue>
    </source>
</reference>
<sequence>MIALSAKFNYGQQAALGGNLKSPPEQLQKFYDTSIISKFSYGKIWCHLFLMLTFAAS</sequence>
<accession>A0A0B7ACW0</accession>
<dbReference type="AlphaFoldDB" id="A0A0B7ACW0"/>
<evidence type="ECO:0000313" key="1">
    <source>
        <dbReference type="EMBL" id="CEK78854.1"/>
    </source>
</evidence>
<dbReference type="EMBL" id="HACG01031989">
    <property type="protein sequence ID" value="CEK78854.1"/>
    <property type="molecule type" value="Transcribed_RNA"/>
</dbReference>